<keyword evidence="4" id="KW-0966">Cell projection</keyword>
<dbReference type="EMBL" id="LGRX02004302">
    <property type="protein sequence ID" value="KAK3280679.1"/>
    <property type="molecule type" value="Genomic_DNA"/>
</dbReference>
<name>A0AAE0GM03_9CHLO</name>
<gene>
    <name evidence="4" type="ORF">CYMTET_11493</name>
</gene>
<evidence type="ECO:0000256" key="2">
    <source>
        <dbReference type="SAM" id="Coils"/>
    </source>
</evidence>
<dbReference type="InterPro" id="IPR051147">
    <property type="entry name" value="CFAP_domain-containing"/>
</dbReference>
<dbReference type="PANTHER" id="PTHR21683">
    <property type="entry name" value="COILED-COIL DOMAIN-CONTAINING PROTEIN 42 LIKE-2-LIKE-RELATED"/>
    <property type="match status" value="1"/>
</dbReference>
<feature type="coiled-coil region" evidence="2">
    <location>
        <begin position="35"/>
        <end position="66"/>
    </location>
</feature>
<feature type="coiled-coil region" evidence="2">
    <location>
        <begin position="206"/>
        <end position="233"/>
    </location>
</feature>
<evidence type="ECO:0000313" key="5">
    <source>
        <dbReference type="Proteomes" id="UP001190700"/>
    </source>
</evidence>
<dbReference type="Proteomes" id="UP001190700">
    <property type="component" value="Unassembled WGS sequence"/>
</dbReference>
<keyword evidence="4" id="KW-0282">Flagellum</keyword>
<proteinExistence type="predicted"/>
<accession>A0AAE0GM03</accession>
<dbReference type="Pfam" id="PF13863">
    <property type="entry name" value="DUF4200"/>
    <property type="match status" value="1"/>
</dbReference>
<comment type="caution">
    <text evidence="4">The sequence shown here is derived from an EMBL/GenBank/DDBJ whole genome shotgun (WGS) entry which is preliminary data.</text>
</comment>
<dbReference type="AlphaFoldDB" id="A0AAE0GM03"/>
<evidence type="ECO:0000259" key="3">
    <source>
        <dbReference type="Pfam" id="PF13863"/>
    </source>
</evidence>
<keyword evidence="4" id="KW-0969">Cilium</keyword>
<feature type="domain" description="DUF4200" evidence="3">
    <location>
        <begin position="35"/>
        <end position="152"/>
    </location>
</feature>
<evidence type="ECO:0000313" key="4">
    <source>
        <dbReference type="EMBL" id="KAK3280679.1"/>
    </source>
</evidence>
<dbReference type="InterPro" id="IPR025252">
    <property type="entry name" value="DUF4200"/>
</dbReference>
<keyword evidence="5" id="KW-1185">Reference proteome</keyword>
<evidence type="ECO:0000256" key="1">
    <source>
        <dbReference type="ARBA" id="ARBA00023054"/>
    </source>
</evidence>
<dbReference type="GO" id="GO:0005856">
    <property type="term" value="C:cytoskeleton"/>
    <property type="evidence" value="ECO:0007669"/>
    <property type="project" value="UniProtKB-ARBA"/>
</dbReference>
<keyword evidence="1 2" id="KW-0175">Coiled coil</keyword>
<feature type="coiled-coil region" evidence="2">
    <location>
        <begin position="109"/>
        <end position="136"/>
    </location>
</feature>
<sequence>MAAGNEENSFLHSIGKRKTMPHTLVLEHVSPATRLLEKRRQMFEVQEALEAQKQEFNRKEEIFKRREEGLKKKDLELQESLIRFSKFLQENDSKRTRAEKKASDEIKLRLQKEAEIEQLNSTLDDLKAEKKTTSDVVEKNMSYQKYLETVLDVADEYHEINDLLMRYATLEATNNDLRHSATATSDKNEQTRAELQAYTKMKTDEILNLNNSISRLKKELESRERDAIVMQANMDYMLQVTSQKTLENGQVCMATDNLFHRCNSRSKVNHKPTSKPLEQLAVIGDFMADLGAIVKQWRVSGKQARGEKN</sequence>
<dbReference type="PANTHER" id="PTHR21683:SF2">
    <property type="entry name" value="COILED-COIL DOMAIN-CONTAINING PROTEIN 42 LIKE-2-LIKE"/>
    <property type="match status" value="1"/>
</dbReference>
<organism evidence="4 5">
    <name type="scientific">Cymbomonas tetramitiformis</name>
    <dbReference type="NCBI Taxonomy" id="36881"/>
    <lineage>
        <taxon>Eukaryota</taxon>
        <taxon>Viridiplantae</taxon>
        <taxon>Chlorophyta</taxon>
        <taxon>Pyramimonadophyceae</taxon>
        <taxon>Pyramimonadales</taxon>
        <taxon>Pyramimonadaceae</taxon>
        <taxon>Cymbomonas</taxon>
    </lineage>
</organism>
<reference evidence="4 5" key="1">
    <citation type="journal article" date="2015" name="Genome Biol. Evol.">
        <title>Comparative Genomics of a Bacterivorous Green Alga Reveals Evolutionary Causalities and Consequences of Phago-Mixotrophic Mode of Nutrition.</title>
        <authorList>
            <person name="Burns J.A."/>
            <person name="Paasch A."/>
            <person name="Narechania A."/>
            <person name="Kim E."/>
        </authorList>
    </citation>
    <scope>NUCLEOTIDE SEQUENCE [LARGE SCALE GENOMIC DNA]</scope>
    <source>
        <strain evidence="4 5">PLY_AMNH</strain>
    </source>
</reference>
<protein>
    <submittedName>
        <fullName evidence="4">Cilia- and flagella-associated protein 73</fullName>
    </submittedName>
</protein>